<dbReference type="GO" id="GO:0005886">
    <property type="term" value="C:plasma membrane"/>
    <property type="evidence" value="ECO:0007669"/>
    <property type="project" value="TreeGrafter"/>
</dbReference>
<dbReference type="Pfam" id="PF14360">
    <property type="entry name" value="PAP2_C"/>
    <property type="match status" value="1"/>
</dbReference>
<dbReference type="GeneID" id="36377953"/>
<evidence type="ECO:0000256" key="7">
    <source>
        <dbReference type="ARBA" id="ARBA00023098"/>
    </source>
</evidence>
<evidence type="ECO:0000313" key="11">
    <source>
        <dbReference type="Proteomes" id="UP000035682"/>
    </source>
</evidence>
<dbReference type="OMA" id="HINCRSM"/>
<dbReference type="CTD" id="36377953"/>
<gene>
    <name evidence="10 12 13" type="ORF">SRAE_2000026600</name>
</gene>
<evidence type="ECO:0000256" key="5">
    <source>
        <dbReference type="ARBA" id="ARBA00022919"/>
    </source>
</evidence>
<reference evidence="10 11" key="1">
    <citation type="submission" date="2014-09" db="EMBL/GenBank/DDBJ databases">
        <authorList>
            <person name="Martin A.A."/>
        </authorList>
    </citation>
    <scope>NUCLEOTIDE SEQUENCE</scope>
    <source>
        <strain evidence="11">ED321</strain>
        <strain evidence="10">ED321 Heterogonic</strain>
    </source>
</reference>
<evidence type="ECO:0000313" key="12">
    <source>
        <dbReference type="WBParaSite" id="SRAE_2000026600.1"/>
    </source>
</evidence>
<dbReference type="GO" id="GO:0033188">
    <property type="term" value="F:sphingomyelin synthase activity"/>
    <property type="evidence" value="ECO:0007669"/>
    <property type="project" value="TreeGrafter"/>
</dbReference>
<keyword evidence="6" id="KW-1133">Transmembrane helix</keyword>
<name>A0A090MXK4_STRRB</name>
<evidence type="ECO:0000256" key="6">
    <source>
        <dbReference type="ARBA" id="ARBA00022989"/>
    </source>
</evidence>
<keyword evidence="7" id="KW-0443">Lipid metabolism</keyword>
<dbReference type="RefSeq" id="XP_024504789.1">
    <property type="nucleotide sequence ID" value="XM_024651076.1"/>
</dbReference>
<evidence type="ECO:0000259" key="9">
    <source>
        <dbReference type="Pfam" id="PF14360"/>
    </source>
</evidence>
<keyword evidence="8" id="KW-0472">Membrane</keyword>
<evidence type="ECO:0000256" key="1">
    <source>
        <dbReference type="ARBA" id="ARBA00004141"/>
    </source>
</evidence>
<evidence type="ECO:0000313" key="10">
    <source>
        <dbReference type="EMBL" id="CEF65589.1"/>
    </source>
</evidence>
<keyword evidence="5" id="KW-0746">Sphingolipid metabolism</keyword>
<comment type="similarity">
    <text evidence="2">Belongs to the sphingomyelin synthase family.</text>
</comment>
<dbReference type="InterPro" id="IPR025749">
    <property type="entry name" value="Sphingomyelin_synth-like_dom"/>
</dbReference>
<organism evidence="10">
    <name type="scientific">Strongyloides ratti</name>
    <name type="common">Parasitic roundworm</name>
    <dbReference type="NCBI Taxonomy" id="34506"/>
    <lineage>
        <taxon>Eukaryota</taxon>
        <taxon>Metazoa</taxon>
        <taxon>Ecdysozoa</taxon>
        <taxon>Nematoda</taxon>
        <taxon>Chromadorea</taxon>
        <taxon>Rhabditida</taxon>
        <taxon>Tylenchina</taxon>
        <taxon>Panagrolaimomorpha</taxon>
        <taxon>Strongyloidoidea</taxon>
        <taxon>Strongyloididae</taxon>
        <taxon>Strongyloides</taxon>
    </lineage>
</organism>
<evidence type="ECO:0000256" key="4">
    <source>
        <dbReference type="ARBA" id="ARBA00022692"/>
    </source>
</evidence>
<keyword evidence="4" id="KW-0812">Transmembrane</keyword>
<dbReference type="GO" id="GO:0000139">
    <property type="term" value="C:Golgi membrane"/>
    <property type="evidence" value="ECO:0007669"/>
    <property type="project" value="TreeGrafter"/>
</dbReference>
<dbReference type="PANTHER" id="PTHR21290:SF25">
    <property type="entry name" value="SPHINGOMYELIN SYNTHASE-RELATED PROTEIN 1"/>
    <property type="match status" value="1"/>
</dbReference>
<evidence type="ECO:0000256" key="8">
    <source>
        <dbReference type="ARBA" id="ARBA00023136"/>
    </source>
</evidence>
<evidence type="ECO:0000313" key="13">
    <source>
        <dbReference type="WormBase" id="SRAE_2000026600"/>
    </source>
</evidence>
<proteinExistence type="inferred from homology"/>
<dbReference type="WBParaSite" id="SRAE_2000026600.1">
    <property type="protein sequence ID" value="SRAE_2000026600.1"/>
    <property type="gene ID" value="WBGene00260459"/>
</dbReference>
<evidence type="ECO:0000256" key="3">
    <source>
        <dbReference type="ARBA" id="ARBA00022679"/>
    </source>
</evidence>
<evidence type="ECO:0000256" key="2">
    <source>
        <dbReference type="ARBA" id="ARBA00005441"/>
    </source>
</evidence>
<sequence>MYVTSLSVPGLHINCRSMLLPSFGEKIKEAINIFIHMGSSIGGIVTCGDYMFSGHTTALTLLNFTIIEYTSNSFCLLHIITYILNFTVLM</sequence>
<keyword evidence="3" id="KW-0808">Transferase</keyword>
<dbReference type="GO" id="GO:0046513">
    <property type="term" value="P:ceramide biosynthetic process"/>
    <property type="evidence" value="ECO:0007669"/>
    <property type="project" value="TreeGrafter"/>
</dbReference>
<dbReference type="AlphaFoldDB" id="A0A090MXK4"/>
<dbReference type="InterPro" id="IPR045221">
    <property type="entry name" value="Sphingomyelin_synth-like"/>
</dbReference>
<comment type="subcellular location">
    <subcellularLocation>
        <location evidence="1">Membrane</location>
        <topology evidence="1">Multi-pass membrane protein</topology>
    </subcellularLocation>
</comment>
<dbReference type="STRING" id="34506.A0A090MXK4"/>
<dbReference type="Proteomes" id="UP000035682">
    <property type="component" value="Unplaced"/>
</dbReference>
<protein>
    <submittedName>
        <fullName evidence="10 12">Sphingomyelin synthase-related protein 1</fullName>
    </submittedName>
</protein>
<dbReference type="PANTHER" id="PTHR21290">
    <property type="entry name" value="SPHINGOMYELIN SYNTHETASE"/>
    <property type="match status" value="1"/>
</dbReference>
<dbReference type="GO" id="GO:0047493">
    <property type="term" value="F:ceramide cholinephosphotransferase activity"/>
    <property type="evidence" value="ECO:0007669"/>
    <property type="project" value="TreeGrafter"/>
</dbReference>
<reference evidence="12" key="2">
    <citation type="submission" date="2020-12" db="UniProtKB">
        <authorList>
            <consortium name="WormBaseParasite"/>
        </authorList>
    </citation>
    <scope>IDENTIFICATION</scope>
</reference>
<accession>A0A090MXK4</accession>
<dbReference type="EMBL" id="LN609529">
    <property type="protein sequence ID" value="CEF65589.1"/>
    <property type="molecule type" value="Genomic_DNA"/>
</dbReference>
<feature type="domain" description="Sphingomyelin synthase-like" evidence="9">
    <location>
        <begin position="46"/>
        <end position="88"/>
    </location>
</feature>
<keyword evidence="11" id="KW-1185">Reference proteome</keyword>
<dbReference type="OrthoDB" id="422827at2759"/>
<dbReference type="GO" id="GO:0005789">
    <property type="term" value="C:endoplasmic reticulum membrane"/>
    <property type="evidence" value="ECO:0007669"/>
    <property type="project" value="TreeGrafter"/>
</dbReference>
<dbReference type="WormBase" id="SRAE_2000026600">
    <property type="protein sequence ID" value="SRP01185"/>
    <property type="gene ID" value="WBGene00260459"/>
</dbReference>